<proteinExistence type="predicted"/>
<dbReference type="EMBL" id="JAVDQD010000006">
    <property type="protein sequence ID" value="MDR6241086.1"/>
    <property type="molecule type" value="Genomic_DNA"/>
</dbReference>
<organism evidence="1 2">
    <name type="scientific">Aureibacter tunicatorum</name>
    <dbReference type="NCBI Taxonomy" id="866807"/>
    <lineage>
        <taxon>Bacteria</taxon>
        <taxon>Pseudomonadati</taxon>
        <taxon>Bacteroidota</taxon>
        <taxon>Cytophagia</taxon>
        <taxon>Cytophagales</taxon>
        <taxon>Persicobacteraceae</taxon>
        <taxon>Aureibacter</taxon>
    </lineage>
</organism>
<dbReference type="RefSeq" id="WP_309941606.1">
    <property type="nucleotide sequence ID" value="NZ_AP025305.1"/>
</dbReference>
<evidence type="ECO:0000313" key="1">
    <source>
        <dbReference type="EMBL" id="MDR6241086.1"/>
    </source>
</evidence>
<protein>
    <submittedName>
        <fullName evidence="1">Uncharacterized protein</fullName>
    </submittedName>
</protein>
<gene>
    <name evidence="1" type="ORF">HNQ88_004162</name>
</gene>
<name>A0AAE3XNB9_9BACT</name>
<evidence type="ECO:0000313" key="2">
    <source>
        <dbReference type="Proteomes" id="UP001185092"/>
    </source>
</evidence>
<dbReference type="AlphaFoldDB" id="A0AAE3XNB9"/>
<dbReference type="Proteomes" id="UP001185092">
    <property type="component" value="Unassembled WGS sequence"/>
</dbReference>
<sequence>MEKTFIGHKAKLLNPEKEGIILQMNYLNSEKMVPTYNVSLDRDIKIVKTTEDSLSFGEKVPIEMYFNRIIRDIQSEEVLTREYAAETLCNFLEFELKTIDLNLLKSGIQKIIEQIKVENNINTEQKLVEGLFEFIWHKKISKKAEIELLEKLTEIDKYYIWSYLGDEIMEDIKSYDSEKLNNYYSKNIEKWKEKDIQMYGK</sequence>
<keyword evidence="2" id="KW-1185">Reference proteome</keyword>
<reference evidence="1" key="1">
    <citation type="submission" date="2023-07" db="EMBL/GenBank/DDBJ databases">
        <title>Genomic Encyclopedia of Type Strains, Phase IV (KMG-IV): sequencing the most valuable type-strain genomes for metagenomic binning, comparative biology and taxonomic classification.</title>
        <authorList>
            <person name="Goeker M."/>
        </authorList>
    </citation>
    <scope>NUCLEOTIDE SEQUENCE</scope>
    <source>
        <strain evidence="1">DSM 26174</strain>
    </source>
</reference>
<comment type="caution">
    <text evidence="1">The sequence shown here is derived from an EMBL/GenBank/DDBJ whole genome shotgun (WGS) entry which is preliminary data.</text>
</comment>
<accession>A0AAE3XNB9</accession>